<sequence length="122" mass="13839">MCLILFNKTALSGNEAYLSVMLKMVSFSTHLDSDLHFLLHFLQLDALAQAHVIGFRSSCVVDVGIAYMLCLMYHRKKKSSEIRSDERASYSTQQPYPMTCGRNVSRKEFVTCDDLCSMVLLC</sequence>
<gene>
    <name evidence="1" type="ORF">TNCV_2179701</name>
</gene>
<dbReference type="EMBL" id="BMAU01021361">
    <property type="protein sequence ID" value="GFY22709.1"/>
    <property type="molecule type" value="Genomic_DNA"/>
</dbReference>
<organism evidence="1 2">
    <name type="scientific">Trichonephila clavipes</name>
    <name type="common">Golden silk orbweaver</name>
    <name type="synonym">Nephila clavipes</name>
    <dbReference type="NCBI Taxonomy" id="2585209"/>
    <lineage>
        <taxon>Eukaryota</taxon>
        <taxon>Metazoa</taxon>
        <taxon>Ecdysozoa</taxon>
        <taxon>Arthropoda</taxon>
        <taxon>Chelicerata</taxon>
        <taxon>Arachnida</taxon>
        <taxon>Araneae</taxon>
        <taxon>Araneomorphae</taxon>
        <taxon>Entelegynae</taxon>
        <taxon>Araneoidea</taxon>
        <taxon>Nephilidae</taxon>
        <taxon>Trichonephila</taxon>
    </lineage>
</organism>
<protein>
    <submittedName>
        <fullName evidence="1">Uncharacterized protein</fullName>
    </submittedName>
</protein>
<proteinExistence type="predicted"/>
<accession>A0A8X6VUH8</accession>
<dbReference type="AlphaFoldDB" id="A0A8X6VUH8"/>
<evidence type="ECO:0000313" key="1">
    <source>
        <dbReference type="EMBL" id="GFY22709.1"/>
    </source>
</evidence>
<evidence type="ECO:0000313" key="2">
    <source>
        <dbReference type="Proteomes" id="UP000887159"/>
    </source>
</evidence>
<reference evidence="1" key="1">
    <citation type="submission" date="2020-08" db="EMBL/GenBank/DDBJ databases">
        <title>Multicomponent nature underlies the extraordinary mechanical properties of spider dragline silk.</title>
        <authorList>
            <person name="Kono N."/>
            <person name="Nakamura H."/>
            <person name="Mori M."/>
            <person name="Yoshida Y."/>
            <person name="Ohtoshi R."/>
            <person name="Malay A.D."/>
            <person name="Moran D.A.P."/>
            <person name="Tomita M."/>
            <person name="Numata K."/>
            <person name="Arakawa K."/>
        </authorList>
    </citation>
    <scope>NUCLEOTIDE SEQUENCE</scope>
</reference>
<keyword evidence="2" id="KW-1185">Reference proteome</keyword>
<name>A0A8X6VUH8_TRICX</name>
<dbReference type="Proteomes" id="UP000887159">
    <property type="component" value="Unassembled WGS sequence"/>
</dbReference>
<comment type="caution">
    <text evidence="1">The sequence shown here is derived from an EMBL/GenBank/DDBJ whole genome shotgun (WGS) entry which is preliminary data.</text>
</comment>